<sequence>MALQFSWLIMHLFYLCMFLSHALAWCMLVNCGVPDVDFNGVVNGDDWWVGSVVRHECRAGFMLVGEPTSTCQSNGKWTAKPSCLRVCRQGRVEISERDIDEACTSTCSSKNVVSIKHGCSFIDHCRIKESGWKRWFTRCTHCECDCFMPCASAG</sequence>
<reference evidence="1 2" key="1">
    <citation type="journal article" date="2022" name="bioRxiv">
        <title>An ancient truncated duplication of the anti-Mullerian hormone receptor type 2 gene is a potential conserved master sex determinant in the Pangasiidae catfish family.</title>
        <authorList>
            <person name="Wen M."/>
            <person name="Pan Q."/>
            <person name="Jouanno E."/>
            <person name="Montfort J."/>
            <person name="Zahm M."/>
            <person name="Cabau C."/>
            <person name="Klopp C."/>
            <person name="Iampietro C."/>
            <person name="Roques C."/>
            <person name="Bouchez O."/>
            <person name="Castinel A."/>
            <person name="Donnadieu C."/>
            <person name="Parrinello H."/>
            <person name="Poncet C."/>
            <person name="Belmonte E."/>
            <person name="Gautier V."/>
            <person name="Avarre J.-C."/>
            <person name="Dugue R."/>
            <person name="Gustiano R."/>
            <person name="Ha T.T.T."/>
            <person name="Campet M."/>
            <person name="Sriphairoj K."/>
            <person name="Ribolli J."/>
            <person name="de Almeida F.L."/>
            <person name="Desvignes T."/>
            <person name="Postlethwait J.H."/>
            <person name="Bucao C.F."/>
            <person name="Robinson-Rechavi M."/>
            <person name="Bobe J."/>
            <person name="Herpin A."/>
            <person name="Guiguen Y."/>
        </authorList>
    </citation>
    <scope>NUCLEOTIDE SEQUENCE [LARGE SCALE GENOMIC DNA]</scope>
    <source>
        <strain evidence="1">YG-Dec2019</strain>
    </source>
</reference>
<accession>A0ACC5XTI1</accession>
<keyword evidence="2" id="KW-1185">Reference proteome</keyword>
<organism evidence="1 2">
    <name type="scientific">Pangasianodon gigas</name>
    <name type="common">Mekong giant catfish</name>
    <name type="synonym">Pangasius gigas</name>
    <dbReference type="NCBI Taxonomy" id="30993"/>
    <lineage>
        <taxon>Eukaryota</taxon>
        <taxon>Metazoa</taxon>
        <taxon>Chordata</taxon>
        <taxon>Craniata</taxon>
        <taxon>Vertebrata</taxon>
        <taxon>Euteleostomi</taxon>
        <taxon>Actinopterygii</taxon>
        <taxon>Neopterygii</taxon>
        <taxon>Teleostei</taxon>
        <taxon>Ostariophysi</taxon>
        <taxon>Siluriformes</taxon>
        <taxon>Pangasiidae</taxon>
        <taxon>Pangasianodon</taxon>
    </lineage>
</organism>
<dbReference type="Proteomes" id="UP000829447">
    <property type="component" value="Linkage Group LG27"/>
</dbReference>
<proteinExistence type="predicted"/>
<name>A0ACC5XTI1_PANGG</name>
<dbReference type="EMBL" id="CM040480">
    <property type="protein sequence ID" value="MCI4394411.1"/>
    <property type="molecule type" value="Genomic_DNA"/>
</dbReference>
<evidence type="ECO:0000313" key="1">
    <source>
        <dbReference type="EMBL" id="MCI4394411.1"/>
    </source>
</evidence>
<comment type="caution">
    <text evidence="1">The sequence shown here is derived from an EMBL/GenBank/DDBJ whole genome shotgun (WGS) entry which is preliminary data.</text>
</comment>
<protein>
    <submittedName>
        <fullName evidence="1">Uncharacterized protein</fullName>
    </submittedName>
</protein>
<gene>
    <name evidence="1" type="ORF">PGIGA_G00168330</name>
</gene>
<evidence type="ECO:0000313" key="2">
    <source>
        <dbReference type="Proteomes" id="UP000829447"/>
    </source>
</evidence>